<reference evidence="10 11" key="1">
    <citation type="submission" date="2017-06" db="EMBL/GenBank/DDBJ databases">
        <title>Genome Sequencing of the methanotroph Methylovulum psychrotolerants str. HV10-M2 isolated from a high-altitude environment.</title>
        <authorList>
            <person name="Mateos-Rivera A."/>
        </authorList>
    </citation>
    <scope>NUCLEOTIDE SEQUENCE [LARGE SCALE GENOMIC DNA]</scope>
    <source>
        <strain evidence="10 11">HV10_M2</strain>
    </source>
</reference>
<dbReference type="NCBIfam" id="NF001204">
    <property type="entry name" value="PRK00166.1"/>
    <property type="match status" value="1"/>
</dbReference>
<evidence type="ECO:0000259" key="9">
    <source>
        <dbReference type="Pfam" id="PF00149"/>
    </source>
</evidence>
<dbReference type="InterPro" id="IPR004617">
    <property type="entry name" value="ApaH"/>
</dbReference>
<accession>A0A1Z4BTV8</accession>
<dbReference type="EMBL" id="CP022129">
    <property type="protein sequence ID" value="ASF44639.1"/>
    <property type="molecule type" value="Genomic_DNA"/>
</dbReference>
<dbReference type="Gene3D" id="3.60.21.10">
    <property type="match status" value="1"/>
</dbReference>
<feature type="domain" description="Calcineurin-like phosphoesterase" evidence="9">
    <location>
        <begin position="10"/>
        <end position="142"/>
    </location>
</feature>
<evidence type="ECO:0000256" key="5">
    <source>
        <dbReference type="ARBA" id="ARBA00031248"/>
    </source>
</evidence>
<evidence type="ECO:0000313" key="11">
    <source>
        <dbReference type="Proteomes" id="UP000197019"/>
    </source>
</evidence>
<evidence type="ECO:0000256" key="4">
    <source>
        <dbReference type="ARBA" id="ARBA00022801"/>
    </source>
</evidence>
<organism evidence="10 11">
    <name type="scientific">Methylovulum psychrotolerans</name>
    <dbReference type="NCBI Taxonomy" id="1704499"/>
    <lineage>
        <taxon>Bacteria</taxon>
        <taxon>Pseudomonadati</taxon>
        <taxon>Pseudomonadota</taxon>
        <taxon>Gammaproteobacteria</taxon>
        <taxon>Methylococcales</taxon>
        <taxon>Methylococcaceae</taxon>
        <taxon>Methylovulum</taxon>
    </lineage>
</organism>
<evidence type="ECO:0000256" key="3">
    <source>
        <dbReference type="ARBA" id="ARBA00012506"/>
    </source>
</evidence>
<dbReference type="Proteomes" id="UP000197019">
    <property type="component" value="Chromosome"/>
</dbReference>
<dbReference type="OrthoDB" id="5572598at2"/>
<name>A0A1Z4BTV8_9GAMM</name>
<dbReference type="PANTHER" id="PTHR40942">
    <property type="match status" value="1"/>
</dbReference>
<dbReference type="EC" id="3.6.1.41" evidence="3"/>
<comment type="function">
    <text evidence="1">Hydrolyzes diadenosine 5',5'''-P1,P4-tetraphosphate to yield ADP.</text>
</comment>
<dbReference type="GO" id="GO:0008803">
    <property type="term" value="F:bis(5'-nucleosyl)-tetraphosphatase (symmetrical) activity"/>
    <property type="evidence" value="ECO:0007669"/>
    <property type="project" value="UniProtKB-EC"/>
</dbReference>
<dbReference type="RefSeq" id="WP_088617522.1">
    <property type="nucleotide sequence ID" value="NZ_CP022129.1"/>
</dbReference>
<dbReference type="InterPro" id="IPR029052">
    <property type="entry name" value="Metallo-depent_PP-like"/>
</dbReference>
<keyword evidence="11" id="KW-1185">Reference proteome</keyword>
<sequence>MTTYAIGSVKGDYQALLALLEKIQFNPDNDCLWFTGNLLNGGPQSLEVLRFVKGLGKKAVTVLGDQELHVLTVAAGLRQPEAGDTLDEILTAPDREVLLKWLRGRPLIHHDAKLNFTLVHAGIPAEWTFSQALTFAYEAESQLAFGNYATLLEHQGQDQSRWHPKLTGWKRLRFIMNAYTLMKYSNRQGKLDFRTRGAVATHTEGLVPWYRLPNRMTAELNIIFADDADFRDTDFPGIYPLPTQAWLSALALSATPKKISVACG</sequence>
<gene>
    <name evidence="10" type="ORF">CEK71_00365</name>
</gene>
<dbReference type="PIRSF" id="PIRSF000903">
    <property type="entry name" value="B5n-ttraPtase_sm"/>
    <property type="match status" value="1"/>
</dbReference>
<dbReference type="Pfam" id="PF00149">
    <property type="entry name" value="Metallophos"/>
    <property type="match status" value="1"/>
</dbReference>
<keyword evidence="4" id="KW-0378">Hydrolase</keyword>
<proteinExistence type="inferred from homology"/>
<dbReference type="InterPro" id="IPR004843">
    <property type="entry name" value="Calcineurin-like_PHP"/>
</dbReference>
<evidence type="ECO:0000313" key="10">
    <source>
        <dbReference type="EMBL" id="ASF44639.1"/>
    </source>
</evidence>
<evidence type="ECO:0000256" key="8">
    <source>
        <dbReference type="ARBA" id="ARBA00049417"/>
    </source>
</evidence>
<evidence type="ECO:0000256" key="7">
    <source>
        <dbReference type="ARBA" id="ARBA00033210"/>
    </source>
</evidence>
<dbReference type="AlphaFoldDB" id="A0A1Z4BTV8"/>
<evidence type="ECO:0000256" key="1">
    <source>
        <dbReference type="ARBA" id="ARBA00003413"/>
    </source>
</evidence>
<comment type="catalytic activity">
    <reaction evidence="8">
        <text>P(1),P(4)-bis(5'-adenosyl) tetraphosphate + H2O = 2 ADP + 2 H(+)</text>
        <dbReference type="Rhea" id="RHEA:24252"/>
        <dbReference type="ChEBI" id="CHEBI:15377"/>
        <dbReference type="ChEBI" id="CHEBI:15378"/>
        <dbReference type="ChEBI" id="CHEBI:58141"/>
        <dbReference type="ChEBI" id="CHEBI:456216"/>
        <dbReference type="EC" id="3.6.1.41"/>
    </reaction>
</comment>
<dbReference type="PANTHER" id="PTHR40942:SF4">
    <property type="entry name" value="CYTOCHROME C5"/>
    <property type="match status" value="1"/>
</dbReference>
<evidence type="ECO:0000256" key="2">
    <source>
        <dbReference type="ARBA" id="ARBA00005419"/>
    </source>
</evidence>
<evidence type="ECO:0000256" key="6">
    <source>
        <dbReference type="ARBA" id="ARBA00032248"/>
    </source>
</evidence>
<dbReference type="SUPFAM" id="SSF56300">
    <property type="entry name" value="Metallo-dependent phosphatases"/>
    <property type="match status" value="1"/>
</dbReference>
<comment type="similarity">
    <text evidence="2">Belongs to the Ap4A hydrolase family.</text>
</comment>
<protein>
    <recommendedName>
        <fullName evidence="3">bis(5'-nucleosyl)-tetraphosphatase (symmetrical)</fullName>
        <ecNumber evidence="3">3.6.1.41</ecNumber>
    </recommendedName>
    <alternativeName>
        <fullName evidence="6">Ap4A hydrolase</fullName>
    </alternativeName>
    <alternativeName>
        <fullName evidence="5">Diadenosine 5',5'''-P1,P4-tetraphosphate pyrophosphohydrolase</fullName>
    </alternativeName>
    <alternativeName>
        <fullName evidence="7">Diadenosine tetraphosphatase</fullName>
    </alternativeName>
</protein>
<dbReference type="KEGG" id="mpsy:CEK71_00365"/>